<dbReference type="STRING" id="477641.MODMU_0816"/>
<keyword evidence="1" id="KW-0472">Membrane</keyword>
<dbReference type="EMBL" id="FO203431">
    <property type="protein sequence ID" value="CCH86267.1"/>
    <property type="molecule type" value="Genomic_DNA"/>
</dbReference>
<dbReference type="Proteomes" id="UP000006461">
    <property type="component" value="Chromosome"/>
</dbReference>
<protein>
    <submittedName>
        <fullName evidence="2">Uncharacterized protein</fullName>
    </submittedName>
</protein>
<accession>I4ESA4</accession>
<keyword evidence="1" id="KW-1133">Transmembrane helix</keyword>
<dbReference type="KEGG" id="mmar:MODMU_0816"/>
<evidence type="ECO:0000313" key="3">
    <source>
        <dbReference type="Proteomes" id="UP000006461"/>
    </source>
</evidence>
<keyword evidence="1" id="KW-0812">Transmembrane</keyword>
<proteinExistence type="predicted"/>
<organism evidence="2 3">
    <name type="scientific">Modestobacter italicus (strain DSM 44449 / CECT 9708 / BC 501)</name>
    <dbReference type="NCBI Taxonomy" id="2732864"/>
    <lineage>
        <taxon>Bacteria</taxon>
        <taxon>Bacillati</taxon>
        <taxon>Actinomycetota</taxon>
        <taxon>Actinomycetes</taxon>
        <taxon>Geodermatophilales</taxon>
        <taxon>Geodermatophilaceae</taxon>
        <taxon>Modestobacter</taxon>
    </lineage>
</organism>
<dbReference type="HOGENOM" id="CLU_2936541_0_0_11"/>
<gene>
    <name evidence="2" type="ordered locus">MODMU_0816</name>
</gene>
<evidence type="ECO:0000313" key="2">
    <source>
        <dbReference type="EMBL" id="CCH86267.1"/>
    </source>
</evidence>
<sequence>MDHRKQPNIDNLFDIYRNNLDGEMLYGAILLASFFGLVVFWVFGWIAHLATGAWYRPPRR</sequence>
<keyword evidence="3" id="KW-1185">Reference proteome</keyword>
<dbReference type="AlphaFoldDB" id="I4ESA4"/>
<name>I4ESA4_MODI5</name>
<feature type="transmembrane region" description="Helical" evidence="1">
    <location>
        <begin position="24"/>
        <end position="50"/>
    </location>
</feature>
<evidence type="ECO:0000256" key="1">
    <source>
        <dbReference type="SAM" id="Phobius"/>
    </source>
</evidence>
<reference evidence="2 3" key="1">
    <citation type="journal article" date="2012" name="J. Bacteriol.">
        <title>Genome Sequence of Radiation-Resistant Modestobacter marinus Strain BC501, a Representative Actinobacterium That Thrives on Calcareous Stone Surfaces.</title>
        <authorList>
            <person name="Normand P."/>
            <person name="Gury J."/>
            <person name="Pujic P."/>
            <person name="Chouaia B."/>
            <person name="Crotti E."/>
            <person name="Brusetti L."/>
            <person name="Daffonchio D."/>
            <person name="Vacherie B."/>
            <person name="Barbe V."/>
            <person name="Medigue C."/>
            <person name="Calteau A."/>
            <person name="Ghodhbane-Gtari F."/>
            <person name="Essoussi I."/>
            <person name="Nouioui I."/>
            <person name="Abbassi-Ghozzi I."/>
            <person name="Gtari M."/>
        </authorList>
    </citation>
    <scope>NUCLEOTIDE SEQUENCE [LARGE SCALE GENOMIC DNA]</scope>
    <source>
        <strain evidence="3">BC 501</strain>
    </source>
</reference>